<dbReference type="InterPro" id="IPR041698">
    <property type="entry name" value="Methyltransf_25"/>
</dbReference>
<dbReference type="InterPro" id="IPR012328">
    <property type="entry name" value="Chalcone/stilbene_synt_C"/>
</dbReference>
<reference evidence="8" key="1">
    <citation type="submission" date="2018-01" db="EMBL/GenBank/DDBJ databases">
        <title>Draft Genome Sequence of the Radioresistant Bacterium Deinococcus aerius TR0125, Isolated from the Higher Atmosphere above Japan.</title>
        <authorList>
            <person name="Satoh K."/>
            <person name="Arai H."/>
            <person name="Sanzen T."/>
            <person name="Kawaguchi Y."/>
            <person name="Hayashi H."/>
            <person name="Yokobori S."/>
            <person name="Yamagishi A."/>
            <person name="Oono Y."/>
            <person name="Narumi I."/>
        </authorList>
    </citation>
    <scope>NUCLEOTIDE SEQUENCE [LARGE SCALE GENOMIC DNA]</scope>
    <source>
        <strain evidence="8">TR0125</strain>
    </source>
</reference>
<dbReference type="Gene3D" id="3.40.47.10">
    <property type="match status" value="2"/>
</dbReference>
<proteinExistence type="inferred from homology"/>
<dbReference type="Gene3D" id="3.40.50.150">
    <property type="entry name" value="Vaccinia Virus protein VP39"/>
    <property type="match status" value="1"/>
</dbReference>
<dbReference type="PANTHER" id="PTHR11877:SF46">
    <property type="entry name" value="TYPE III POLYKETIDE SYNTHASE A"/>
    <property type="match status" value="1"/>
</dbReference>
<feature type="region of interest" description="Disordered" evidence="3">
    <location>
        <begin position="352"/>
        <end position="373"/>
    </location>
</feature>
<dbReference type="Pfam" id="PF13649">
    <property type="entry name" value="Methyltransf_25"/>
    <property type="match status" value="1"/>
</dbReference>
<dbReference type="EMBL" id="BFAG01000002">
    <property type="protein sequence ID" value="GBF04474.1"/>
    <property type="molecule type" value="Genomic_DNA"/>
</dbReference>
<evidence type="ECO:0000259" key="4">
    <source>
        <dbReference type="Pfam" id="PF00195"/>
    </source>
</evidence>
<dbReference type="SUPFAM" id="SSF53335">
    <property type="entry name" value="S-adenosyl-L-methionine-dependent methyltransferases"/>
    <property type="match status" value="1"/>
</dbReference>
<evidence type="ECO:0000256" key="1">
    <source>
        <dbReference type="ARBA" id="ARBA00005531"/>
    </source>
</evidence>
<evidence type="ECO:0000313" key="8">
    <source>
        <dbReference type="Proteomes" id="UP000236569"/>
    </source>
</evidence>
<evidence type="ECO:0000256" key="3">
    <source>
        <dbReference type="SAM" id="MobiDB-lite"/>
    </source>
</evidence>
<feature type="compositionally biased region" description="Basic and acidic residues" evidence="3">
    <location>
        <begin position="360"/>
        <end position="373"/>
    </location>
</feature>
<dbReference type="InterPro" id="IPR029063">
    <property type="entry name" value="SAM-dependent_MTases_sf"/>
</dbReference>
<dbReference type="AlphaFoldDB" id="A0A2I9CS92"/>
<evidence type="ECO:0000256" key="2">
    <source>
        <dbReference type="ARBA" id="ARBA00022679"/>
    </source>
</evidence>
<feature type="domain" description="Chalcone/stilbene synthase N-terminal" evidence="4">
    <location>
        <begin position="76"/>
        <end position="219"/>
    </location>
</feature>
<feature type="domain" description="Chalcone/stilbene synthase C-terminal" evidence="5">
    <location>
        <begin position="246"/>
        <end position="347"/>
    </location>
</feature>
<comment type="similarity">
    <text evidence="1">Belongs to the thiolase-like superfamily. Chalcone/stilbene synthases family.</text>
</comment>
<dbReference type="CDD" id="cd00831">
    <property type="entry name" value="CHS_like"/>
    <property type="match status" value="1"/>
</dbReference>
<dbReference type="CDD" id="cd02440">
    <property type="entry name" value="AdoMet_MTases"/>
    <property type="match status" value="1"/>
</dbReference>
<comment type="caution">
    <text evidence="7">The sequence shown here is derived from an EMBL/GenBank/DDBJ whole genome shotgun (WGS) entry which is preliminary data.</text>
</comment>
<dbReference type="InterPro" id="IPR011141">
    <property type="entry name" value="Polyketide_synthase_type-III"/>
</dbReference>
<dbReference type="PANTHER" id="PTHR11877">
    <property type="entry name" value="HYDROXYMETHYLGLUTARYL-COA SYNTHASE"/>
    <property type="match status" value="1"/>
</dbReference>
<evidence type="ECO:0000259" key="6">
    <source>
        <dbReference type="Pfam" id="PF13649"/>
    </source>
</evidence>
<accession>A0A2I9CS92</accession>
<dbReference type="GO" id="GO:0016747">
    <property type="term" value="F:acyltransferase activity, transferring groups other than amino-acyl groups"/>
    <property type="evidence" value="ECO:0007669"/>
    <property type="project" value="InterPro"/>
</dbReference>
<dbReference type="Pfam" id="PF02797">
    <property type="entry name" value="Chal_sti_synt_C"/>
    <property type="match status" value="1"/>
</dbReference>
<keyword evidence="8" id="KW-1185">Reference proteome</keyword>
<keyword evidence="2" id="KW-0808">Transferase</keyword>
<dbReference type="InterPro" id="IPR001099">
    <property type="entry name" value="Chalcone/stilbene_synt_N"/>
</dbReference>
<feature type="domain" description="Methyltransferase" evidence="6">
    <location>
        <begin position="445"/>
        <end position="533"/>
    </location>
</feature>
<sequence>MPVYLHAIASAVPETAYPQSVIRDVIRAQPELGRLGRRLTTSIFNASGIDRRHSVVRDFLGPAGDPPGLFYDPGTGRMLTPGTGARNDFYVPHATELFVRAARTALEAAPHLGATDVTHVVTVSCTGFFAPGPDYALVRALGLPAGAHRFHVGFMGCYAAFPALKMARAFCEADPRAVVLVVCAELCTIHMHSANDPDTLIANSVFADGAAAALVAARPPAAGTPALRLDRFETTLTPPGVGEADMAWTVGDQGYDMVLSTYVPDIIESHIGGALAPLLGGPRGPGDAAHRGVERWAVHPGGRSILDRVQGALALSDEQMRPSREVLRRYGNMSSATVLFILEDLLREAGGGGRGAGVRDGLRPRPDRGVGPDDAAVRARLMHPDLSRRAAHLRERMDDPNCDLPSLERTYAQFGTVNVLVAGWRRVYRRELRPHLPPGRTLTLLDIGCGGGDVARGLARWARRDGRRLRVTAIDADERAVAYATGLAADPDVTFRRALSSDLVREGQGFDFVISNHLLHHLTDAELGALLRDSEALGRVRVVHSDLARHALAYRAFSAGARLFRGSFIREDGLLSIRRSHTARELAALAPPGWQVQPLVPFRLLLTRAGPHA</sequence>
<dbReference type="Pfam" id="PF00195">
    <property type="entry name" value="Chal_sti_synt_N"/>
    <property type="match status" value="1"/>
</dbReference>
<dbReference type="SUPFAM" id="SSF53901">
    <property type="entry name" value="Thiolase-like"/>
    <property type="match status" value="2"/>
</dbReference>
<organism evidence="7 8">
    <name type="scientific">Deinococcus aerius</name>
    <dbReference type="NCBI Taxonomy" id="200253"/>
    <lineage>
        <taxon>Bacteria</taxon>
        <taxon>Thermotogati</taxon>
        <taxon>Deinococcota</taxon>
        <taxon>Deinococci</taxon>
        <taxon>Deinococcales</taxon>
        <taxon>Deinococcaceae</taxon>
        <taxon>Deinococcus</taxon>
    </lineage>
</organism>
<evidence type="ECO:0000259" key="5">
    <source>
        <dbReference type="Pfam" id="PF02797"/>
    </source>
</evidence>
<gene>
    <name evidence="7" type="ORF">DAERI_020071</name>
</gene>
<dbReference type="Proteomes" id="UP000236569">
    <property type="component" value="Unassembled WGS sequence"/>
</dbReference>
<dbReference type="NCBIfam" id="NF004851">
    <property type="entry name" value="PRK06202.1"/>
    <property type="match status" value="1"/>
</dbReference>
<dbReference type="RefSeq" id="WP_235610228.1">
    <property type="nucleotide sequence ID" value="NZ_BFAG01000002.1"/>
</dbReference>
<dbReference type="InterPro" id="IPR016039">
    <property type="entry name" value="Thiolase-like"/>
</dbReference>
<name>A0A2I9CS92_9DEIO</name>
<protein>
    <submittedName>
        <fullName evidence="7">Putative naringenin-chalcone synthase</fullName>
    </submittedName>
</protein>
<dbReference type="GO" id="GO:0030639">
    <property type="term" value="P:polyketide biosynthetic process"/>
    <property type="evidence" value="ECO:0007669"/>
    <property type="project" value="TreeGrafter"/>
</dbReference>
<evidence type="ECO:0000313" key="7">
    <source>
        <dbReference type="EMBL" id="GBF04474.1"/>
    </source>
</evidence>